<dbReference type="GO" id="GO:0005737">
    <property type="term" value="C:cytoplasm"/>
    <property type="evidence" value="ECO:0007669"/>
    <property type="project" value="UniProtKB-SubCell"/>
</dbReference>
<comment type="similarity">
    <text evidence="2">Belongs to the SUA5 family.</text>
</comment>
<reference evidence="13 14" key="1">
    <citation type="submission" date="2017-09" db="EMBL/GenBank/DDBJ databases">
        <title>Depth-based differentiation of microbial function through sediment-hosted aquifers and enrichment of novel symbionts in the deep terrestrial subsurface.</title>
        <authorList>
            <person name="Probst A.J."/>
            <person name="Ladd B."/>
            <person name="Jarett J.K."/>
            <person name="Geller-Mcgrath D.E."/>
            <person name="Sieber C.M."/>
            <person name="Emerson J.B."/>
            <person name="Anantharaman K."/>
            <person name="Thomas B.C."/>
            <person name="Malmstrom R."/>
            <person name="Stieglmeier M."/>
            <person name="Klingl A."/>
            <person name="Woyke T."/>
            <person name="Ryan C.M."/>
            <person name="Banfield J.F."/>
        </authorList>
    </citation>
    <scope>NUCLEOTIDE SEQUENCE [LARGE SCALE GENOMIC DNA]</scope>
    <source>
        <strain evidence="13">CG23_combo_of_CG06-09_8_20_14_all_37_13</strain>
    </source>
</reference>
<accession>A0A2G9YD97</accession>
<evidence type="ECO:0000256" key="10">
    <source>
        <dbReference type="ARBA" id="ARBA00029774"/>
    </source>
</evidence>
<evidence type="ECO:0000256" key="11">
    <source>
        <dbReference type="ARBA" id="ARBA00048366"/>
    </source>
</evidence>
<comment type="catalytic activity">
    <reaction evidence="11">
        <text>L-threonine + hydrogencarbonate + ATP = L-threonylcarbamoyladenylate + diphosphate + H2O</text>
        <dbReference type="Rhea" id="RHEA:36407"/>
        <dbReference type="ChEBI" id="CHEBI:15377"/>
        <dbReference type="ChEBI" id="CHEBI:17544"/>
        <dbReference type="ChEBI" id="CHEBI:30616"/>
        <dbReference type="ChEBI" id="CHEBI:33019"/>
        <dbReference type="ChEBI" id="CHEBI:57926"/>
        <dbReference type="ChEBI" id="CHEBI:73682"/>
        <dbReference type="EC" id="2.7.7.87"/>
    </reaction>
</comment>
<keyword evidence="5" id="KW-0808">Transferase</keyword>
<evidence type="ECO:0000256" key="3">
    <source>
        <dbReference type="ARBA" id="ARBA00012584"/>
    </source>
</evidence>
<dbReference type="Proteomes" id="UP000231480">
    <property type="component" value="Unassembled WGS sequence"/>
</dbReference>
<evidence type="ECO:0000259" key="12">
    <source>
        <dbReference type="PROSITE" id="PS51163"/>
    </source>
</evidence>
<organism evidence="13 14">
    <name type="scientific">Candidatus Portnoybacteria bacterium CG23_combo_of_CG06-09_8_20_14_all_37_13</name>
    <dbReference type="NCBI Taxonomy" id="1974819"/>
    <lineage>
        <taxon>Bacteria</taxon>
        <taxon>Candidatus Portnoyibacteriota</taxon>
    </lineage>
</organism>
<dbReference type="EC" id="2.7.7.87" evidence="3"/>
<dbReference type="PROSITE" id="PS51163">
    <property type="entry name" value="YRDC"/>
    <property type="match status" value="1"/>
</dbReference>
<dbReference type="Gene3D" id="3.90.870.10">
    <property type="entry name" value="DHBP synthase"/>
    <property type="match status" value="1"/>
</dbReference>
<evidence type="ECO:0000256" key="4">
    <source>
        <dbReference type="ARBA" id="ARBA00022490"/>
    </source>
</evidence>
<dbReference type="GO" id="GO:0061710">
    <property type="term" value="F:L-threonylcarbamoyladenylate synthase"/>
    <property type="evidence" value="ECO:0007669"/>
    <property type="project" value="UniProtKB-EC"/>
</dbReference>
<keyword evidence="6" id="KW-0819">tRNA processing</keyword>
<evidence type="ECO:0000256" key="1">
    <source>
        <dbReference type="ARBA" id="ARBA00004496"/>
    </source>
</evidence>
<name>A0A2G9YD97_9BACT</name>
<dbReference type="InterPro" id="IPR006070">
    <property type="entry name" value="Sua5-like_dom"/>
</dbReference>
<evidence type="ECO:0000256" key="8">
    <source>
        <dbReference type="ARBA" id="ARBA00022741"/>
    </source>
</evidence>
<dbReference type="EMBL" id="PCRH01000027">
    <property type="protein sequence ID" value="PIP17184.1"/>
    <property type="molecule type" value="Genomic_DNA"/>
</dbReference>
<gene>
    <name evidence="13" type="ORF">COX44_01220</name>
</gene>
<dbReference type="GO" id="GO:0000049">
    <property type="term" value="F:tRNA binding"/>
    <property type="evidence" value="ECO:0007669"/>
    <property type="project" value="TreeGrafter"/>
</dbReference>
<evidence type="ECO:0000313" key="14">
    <source>
        <dbReference type="Proteomes" id="UP000231480"/>
    </source>
</evidence>
<feature type="domain" description="YrdC-like" evidence="12">
    <location>
        <begin position="4"/>
        <end position="181"/>
    </location>
</feature>
<keyword evidence="7" id="KW-0548">Nucleotidyltransferase</keyword>
<evidence type="ECO:0000256" key="5">
    <source>
        <dbReference type="ARBA" id="ARBA00022679"/>
    </source>
</evidence>
<keyword evidence="8" id="KW-0547">Nucleotide-binding</keyword>
<dbReference type="GO" id="GO:0005524">
    <property type="term" value="F:ATP binding"/>
    <property type="evidence" value="ECO:0007669"/>
    <property type="project" value="UniProtKB-KW"/>
</dbReference>
<dbReference type="GO" id="GO:0008033">
    <property type="term" value="P:tRNA processing"/>
    <property type="evidence" value="ECO:0007669"/>
    <property type="project" value="UniProtKB-KW"/>
</dbReference>
<keyword evidence="9" id="KW-0067">ATP-binding</keyword>
<sequence length="192" mass="21325">MRLSCNIQEAINVMTRGGAVIYPTDTVFGLGVNALNQDAIRRLYRIKNRPVDRPVPIIVADIKMAKKLAYISDKTEKVLEAVWPSAVTVILQKKSGGTIGLRIPNHPVPIQLAQKFPITGTSANLSGQETGKNIFQIQRQFQNHYPQPDLILDLNGEIKNQPSTVLDLTTQKPKIIRIGPVNKTQLLELLKT</sequence>
<protein>
    <recommendedName>
        <fullName evidence="10">L-threonylcarbamoyladenylate synthase</fullName>
        <ecNumber evidence="3">2.7.7.87</ecNumber>
    </recommendedName>
    <alternativeName>
        <fullName evidence="10">L-threonylcarbamoyladenylate synthase</fullName>
    </alternativeName>
</protein>
<dbReference type="SUPFAM" id="SSF55821">
    <property type="entry name" value="YrdC/RibB"/>
    <property type="match status" value="1"/>
</dbReference>
<dbReference type="InterPro" id="IPR017945">
    <property type="entry name" value="DHBP_synth_RibB-like_a/b_dom"/>
</dbReference>
<dbReference type="GO" id="GO:0003725">
    <property type="term" value="F:double-stranded RNA binding"/>
    <property type="evidence" value="ECO:0007669"/>
    <property type="project" value="InterPro"/>
</dbReference>
<evidence type="ECO:0000256" key="7">
    <source>
        <dbReference type="ARBA" id="ARBA00022695"/>
    </source>
</evidence>
<evidence type="ECO:0000256" key="9">
    <source>
        <dbReference type="ARBA" id="ARBA00022840"/>
    </source>
</evidence>
<evidence type="ECO:0000313" key="13">
    <source>
        <dbReference type="EMBL" id="PIP17184.1"/>
    </source>
</evidence>
<comment type="caution">
    <text evidence="13">The sequence shown here is derived from an EMBL/GenBank/DDBJ whole genome shotgun (WGS) entry which is preliminary data.</text>
</comment>
<dbReference type="PANTHER" id="PTHR17490">
    <property type="entry name" value="SUA5"/>
    <property type="match status" value="1"/>
</dbReference>
<dbReference type="NCBIfam" id="TIGR00057">
    <property type="entry name" value="L-threonylcarbamoyladenylate synthase"/>
    <property type="match status" value="1"/>
</dbReference>
<proteinExistence type="inferred from homology"/>
<comment type="subcellular location">
    <subcellularLocation>
        <location evidence="1">Cytoplasm</location>
    </subcellularLocation>
</comment>
<keyword evidence="4" id="KW-0963">Cytoplasm</keyword>
<evidence type="ECO:0000256" key="6">
    <source>
        <dbReference type="ARBA" id="ARBA00022694"/>
    </source>
</evidence>
<dbReference type="AlphaFoldDB" id="A0A2G9YD97"/>
<dbReference type="PANTHER" id="PTHR17490:SF16">
    <property type="entry name" value="THREONYLCARBAMOYL-AMP SYNTHASE"/>
    <property type="match status" value="1"/>
</dbReference>
<dbReference type="Pfam" id="PF01300">
    <property type="entry name" value="Sua5_yciO_yrdC"/>
    <property type="match status" value="1"/>
</dbReference>
<dbReference type="InterPro" id="IPR050156">
    <property type="entry name" value="TC-AMP_synthase_SUA5"/>
</dbReference>
<dbReference type="GO" id="GO:0006450">
    <property type="term" value="P:regulation of translational fidelity"/>
    <property type="evidence" value="ECO:0007669"/>
    <property type="project" value="TreeGrafter"/>
</dbReference>
<evidence type="ECO:0000256" key="2">
    <source>
        <dbReference type="ARBA" id="ARBA00007663"/>
    </source>
</evidence>